<dbReference type="GeneID" id="25348232"/>
<evidence type="ECO:0000313" key="2">
    <source>
        <dbReference type="Proteomes" id="UP000053676"/>
    </source>
</evidence>
<keyword evidence="2" id="KW-1185">Reference proteome</keyword>
<dbReference type="KEGG" id="nai:NECAME_08202"/>
<dbReference type="EMBL" id="KI658586">
    <property type="protein sequence ID" value="ETN82049.1"/>
    <property type="molecule type" value="Genomic_DNA"/>
</dbReference>
<organism evidence="1 2">
    <name type="scientific">Necator americanus</name>
    <name type="common">Human hookworm</name>
    <dbReference type="NCBI Taxonomy" id="51031"/>
    <lineage>
        <taxon>Eukaryota</taxon>
        <taxon>Metazoa</taxon>
        <taxon>Ecdysozoa</taxon>
        <taxon>Nematoda</taxon>
        <taxon>Chromadorea</taxon>
        <taxon>Rhabditida</taxon>
        <taxon>Rhabditina</taxon>
        <taxon>Rhabditomorpha</taxon>
        <taxon>Strongyloidea</taxon>
        <taxon>Ancylostomatidae</taxon>
        <taxon>Bunostominae</taxon>
        <taxon>Necator</taxon>
    </lineage>
</organism>
<evidence type="ECO:0000313" key="1">
    <source>
        <dbReference type="EMBL" id="ETN82049.1"/>
    </source>
</evidence>
<dbReference type="Proteomes" id="UP000053676">
    <property type="component" value="Unassembled WGS sequence"/>
</dbReference>
<protein>
    <submittedName>
        <fullName evidence="1">Uncharacterized protein</fullName>
    </submittedName>
</protein>
<reference evidence="2" key="1">
    <citation type="journal article" date="2014" name="Nat. Genet.">
        <title>Genome of the human hookworm Necator americanus.</title>
        <authorList>
            <person name="Tang Y.T."/>
            <person name="Gao X."/>
            <person name="Rosa B.A."/>
            <person name="Abubucker S."/>
            <person name="Hallsworth-Pepin K."/>
            <person name="Martin J."/>
            <person name="Tyagi R."/>
            <person name="Heizer E."/>
            <person name="Zhang X."/>
            <person name="Bhonagiri-Palsikar V."/>
            <person name="Minx P."/>
            <person name="Warren W.C."/>
            <person name="Wang Q."/>
            <person name="Zhan B."/>
            <person name="Hotez P.J."/>
            <person name="Sternberg P.W."/>
            <person name="Dougall A."/>
            <person name="Gaze S.T."/>
            <person name="Mulvenna J."/>
            <person name="Sotillo J."/>
            <person name="Ranganathan S."/>
            <person name="Rabelo E.M."/>
            <person name="Wilson R.K."/>
            <person name="Felgner P.L."/>
            <person name="Bethony J."/>
            <person name="Hawdon J.M."/>
            <person name="Gasser R.B."/>
            <person name="Loukas A."/>
            <person name="Mitreva M."/>
        </authorList>
    </citation>
    <scope>NUCLEOTIDE SEQUENCE [LARGE SCALE GENOMIC DNA]</scope>
</reference>
<name>W2TK98_NECAM</name>
<gene>
    <name evidence="1" type="ORF">NECAME_08202</name>
</gene>
<accession>W2TK98</accession>
<dbReference type="CTD" id="25348232"/>
<dbReference type="AlphaFoldDB" id="W2TK98"/>
<proteinExistence type="predicted"/>
<sequence>MYSMRITSIGATARIPDLDPAQSLTATVIGEKRTSCTMSSIKIFHNHIVFVELFARNQCHPSKLKFSSNCLRVFFEESCSFSDNK</sequence>